<dbReference type="InterPro" id="IPR001214">
    <property type="entry name" value="SET_dom"/>
</dbReference>
<proteinExistence type="predicted"/>
<keyword evidence="3" id="KW-1185">Reference proteome</keyword>
<dbReference type="InterPro" id="IPR011990">
    <property type="entry name" value="TPR-like_helical_dom_sf"/>
</dbReference>
<dbReference type="EMBL" id="CAUWAG010000004">
    <property type="protein sequence ID" value="CAJ2503191.1"/>
    <property type="molecule type" value="Genomic_DNA"/>
</dbReference>
<dbReference type="Proteomes" id="UP001295740">
    <property type="component" value="Unassembled WGS sequence"/>
</dbReference>
<dbReference type="Gene3D" id="2.170.270.10">
    <property type="entry name" value="SET domain"/>
    <property type="match status" value="1"/>
</dbReference>
<organism evidence="2 3">
    <name type="scientific">Anthostomella pinea</name>
    <dbReference type="NCBI Taxonomy" id="933095"/>
    <lineage>
        <taxon>Eukaryota</taxon>
        <taxon>Fungi</taxon>
        <taxon>Dikarya</taxon>
        <taxon>Ascomycota</taxon>
        <taxon>Pezizomycotina</taxon>
        <taxon>Sordariomycetes</taxon>
        <taxon>Xylariomycetidae</taxon>
        <taxon>Xylariales</taxon>
        <taxon>Xylariaceae</taxon>
        <taxon>Anthostomella</taxon>
    </lineage>
</organism>
<dbReference type="AlphaFoldDB" id="A0AAI8YDF0"/>
<evidence type="ECO:0000313" key="2">
    <source>
        <dbReference type="EMBL" id="CAJ2503191.1"/>
    </source>
</evidence>
<name>A0AAI8YDF0_9PEZI</name>
<dbReference type="Gene3D" id="1.25.40.10">
    <property type="entry name" value="Tetratricopeptide repeat domain"/>
    <property type="match status" value="1"/>
</dbReference>
<reference evidence="2" key="1">
    <citation type="submission" date="2023-10" db="EMBL/GenBank/DDBJ databases">
        <authorList>
            <person name="Hackl T."/>
        </authorList>
    </citation>
    <scope>NUCLEOTIDE SEQUENCE</scope>
</reference>
<dbReference type="PANTHER" id="PTHR47643:SF2">
    <property type="entry name" value="TPR DOMAIN PROTEIN (AFU_ORTHOLOGUE AFUA_5G12710)"/>
    <property type="match status" value="1"/>
</dbReference>
<gene>
    <name evidence="2" type="ORF">KHLLAP_LOCUS3659</name>
</gene>
<dbReference type="PANTHER" id="PTHR47643">
    <property type="entry name" value="TPR DOMAIN PROTEIN (AFU_ORTHOLOGUE AFUA_5G12710)"/>
    <property type="match status" value="1"/>
</dbReference>
<dbReference type="SUPFAM" id="SSF48452">
    <property type="entry name" value="TPR-like"/>
    <property type="match status" value="1"/>
</dbReference>
<evidence type="ECO:0000313" key="3">
    <source>
        <dbReference type="Proteomes" id="UP001295740"/>
    </source>
</evidence>
<sequence>MASQHRAEAMASRHRAEYALASGFNDLTEHYQRLGMWENSERLSRQAIEEAIASSMKRVFSQLKVIDEADYSQENVLRPWLAPMSPFPPSTSPLQDLEPIRLNDLGISKNHFQHVAVLRTFTPPDFNRYLCAGVEDAEGGVDFIVLFNTDPFLTIQQILPQGLVVAVKAPFYTTFPNGKHGIMVENPSDLIELDLASPLMPPKWKQDLLSSRPNAVLWKTHGNGALVQRDFMTAARCYTMGVSICGPDEIEVRRQLLRNRASANFKLGRFQQSRDDALACFVPGNDTMKSANIKALHRAALASVELQQYNKVQEFMQKALALGGSQPDQVVTGELELNQARLYQTQTGDYDFDAIGEFIQRGSARVDVASFVANTEVQDLDNGKGRSLIATKDIAIGRLVLCEKAFCASFLHDTPEPLHTNWVHSSLTKQGFCDATARLLPMGAHSAEDVDGRSVLYSLKGQRAIEVNGFSLPALTTGDTNLSLLRQHESDPDLETDNAGLFPQASMVNHACNGDTIRSFMGDLILLRATRDIRKGEEITMAYVPRDDSYAAFQLMGCMKRHF</sequence>
<dbReference type="InterPro" id="IPR053209">
    <property type="entry name" value="Gramillin-biosynth_MTr"/>
</dbReference>
<evidence type="ECO:0000259" key="1">
    <source>
        <dbReference type="PROSITE" id="PS50280"/>
    </source>
</evidence>
<dbReference type="InterPro" id="IPR046341">
    <property type="entry name" value="SET_dom_sf"/>
</dbReference>
<comment type="caution">
    <text evidence="2">The sequence shown here is derived from an EMBL/GenBank/DDBJ whole genome shotgun (WGS) entry which is preliminary data.</text>
</comment>
<dbReference type="Pfam" id="PF00856">
    <property type="entry name" value="SET"/>
    <property type="match status" value="1"/>
</dbReference>
<dbReference type="PROSITE" id="PS50280">
    <property type="entry name" value="SET"/>
    <property type="match status" value="1"/>
</dbReference>
<accession>A0AAI8YDF0</accession>
<dbReference type="SUPFAM" id="SSF82199">
    <property type="entry name" value="SET domain"/>
    <property type="match status" value="1"/>
</dbReference>
<dbReference type="SMART" id="SM00317">
    <property type="entry name" value="SET"/>
    <property type="match status" value="1"/>
</dbReference>
<protein>
    <submittedName>
        <fullName evidence="2">Uu.00g105850.m01.CDS01</fullName>
    </submittedName>
</protein>
<feature type="domain" description="SET" evidence="1">
    <location>
        <begin position="364"/>
        <end position="544"/>
    </location>
</feature>